<reference evidence="2 3" key="1">
    <citation type="submission" date="2016-07" db="EMBL/GenBank/DDBJ databases">
        <title>Pervasive Adenine N6-methylation of Active Genes in Fungi.</title>
        <authorList>
            <consortium name="DOE Joint Genome Institute"/>
            <person name="Mondo S.J."/>
            <person name="Dannebaum R.O."/>
            <person name="Kuo R.C."/>
            <person name="Labutti K."/>
            <person name="Haridas S."/>
            <person name="Kuo A."/>
            <person name="Salamov A."/>
            <person name="Ahrendt S.R."/>
            <person name="Lipzen A."/>
            <person name="Sullivan W."/>
            <person name="Andreopoulos W.B."/>
            <person name="Clum A."/>
            <person name="Lindquist E."/>
            <person name="Daum C."/>
            <person name="Ramamoorthy G.K."/>
            <person name="Gryganskyi A."/>
            <person name="Culley D."/>
            <person name="Magnuson J.K."/>
            <person name="James T.Y."/>
            <person name="O'Malley M.A."/>
            <person name="Stajich J.E."/>
            <person name="Spatafora J.W."/>
            <person name="Visel A."/>
            <person name="Grigoriev I.V."/>
        </authorList>
    </citation>
    <scope>NUCLEOTIDE SEQUENCE [LARGE SCALE GENOMIC DNA]</scope>
    <source>
        <strain evidence="2 3">ATCC 12442</strain>
    </source>
</reference>
<dbReference type="GO" id="GO:0017111">
    <property type="term" value="F:ribonucleoside triphosphate phosphatase activity"/>
    <property type="evidence" value="ECO:0007669"/>
    <property type="project" value="TreeGrafter"/>
</dbReference>
<organism evidence="2 3">
    <name type="scientific">Linderina pennispora</name>
    <dbReference type="NCBI Taxonomy" id="61395"/>
    <lineage>
        <taxon>Eukaryota</taxon>
        <taxon>Fungi</taxon>
        <taxon>Fungi incertae sedis</taxon>
        <taxon>Zoopagomycota</taxon>
        <taxon>Kickxellomycotina</taxon>
        <taxon>Kickxellomycetes</taxon>
        <taxon>Kickxellales</taxon>
        <taxon>Kickxellaceae</taxon>
        <taxon>Linderina</taxon>
    </lineage>
</organism>
<dbReference type="PANTHER" id="PTHR10151">
    <property type="entry name" value="ECTONUCLEOTIDE PYROPHOSPHATASE/PHOSPHODIESTERASE"/>
    <property type="match status" value="1"/>
</dbReference>
<dbReference type="GeneID" id="63803799"/>
<keyword evidence="1" id="KW-0812">Transmembrane</keyword>
<sequence length="595" mass="67323">MNSLSEKQPFVGTGSDDLGQYEAAPAQRDTVRRRFGVVYWVGIALLTVPLALLTLGSTVLVYNCEHPLSNSSLLSNGTHQFKPTLILVSLDGFRPDYLDRGITPNLLEIGKQGLRADYMLPSFPSSTFPNHYTIVTGLYPGSHGIVSNEFYDNAINDTFVYKNAKKNVDPRWWNGGEPIWVTAEKQGVKAGIDMWPGSTAVIRGVKPSYVIPYMDRVHPTAKTQQLLEWLDLPIEKRPAFLATYMPEVDQAAHNNGPDAKPVNDAVQMVDEALGELHREIARRNLTHIVNLMVVSDHGMATTYARKYAIYVDDYIDVSRLHGIYGWPLGGIQPKDDADVPEMFRRLSLASQGQPWRVYLRHQIPRRFHYTHETRVAPIYIIPELPWYVSTRAADQYHASQIKSSEMFPPTGVHGYDNLHPLMRATFVATGPAFRSRHTQARSAPMTMLSTNITVLDRNEHRLQYMAARRSMSAVYDLDPPQLPGSSSLIPQRFGMDNRISDMSATEDFLELLESARESQLNHINSQLQKWNTEYTAYQAEYDRIWGDYGLPEHELAAIRHPPFENVELYGLMARILHVNAAPNNGTSKFADWWLA</sequence>
<dbReference type="Proteomes" id="UP000193922">
    <property type="component" value="Unassembled WGS sequence"/>
</dbReference>
<protein>
    <submittedName>
        <fullName evidence="2">Phosphodiest-domain-containing protein</fullName>
    </submittedName>
</protein>
<keyword evidence="3" id="KW-1185">Reference proteome</keyword>
<comment type="caution">
    <text evidence="2">The sequence shown here is derived from an EMBL/GenBank/DDBJ whole genome shotgun (WGS) entry which is preliminary data.</text>
</comment>
<evidence type="ECO:0000313" key="2">
    <source>
        <dbReference type="EMBL" id="ORX71646.1"/>
    </source>
</evidence>
<accession>A0A1Y1WEH2</accession>
<dbReference type="Gene3D" id="3.30.1360.180">
    <property type="match status" value="1"/>
</dbReference>
<feature type="transmembrane region" description="Helical" evidence="1">
    <location>
        <begin position="37"/>
        <end position="62"/>
    </location>
</feature>
<dbReference type="Pfam" id="PF01663">
    <property type="entry name" value="Phosphodiest"/>
    <property type="match status" value="1"/>
</dbReference>
<dbReference type="PANTHER" id="PTHR10151:SF120">
    <property type="entry name" value="BIS(5'-ADENOSYL)-TRIPHOSPHATASE"/>
    <property type="match status" value="1"/>
</dbReference>
<name>A0A1Y1WEH2_9FUNG</name>
<dbReference type="InterPro" id="IPR017850">
    <property type="entry name" value="Alkaline_phosphatase_core_sf"/>
</dbReference>
<evidence type="ECO:0000256" key="1">
    <source>
        <dbReference type="SAM" id="Phobius"/>
    </source>
</evidence>
<dbReference type="GO" id="GO:0009141">
    <property type="term" value="P:nucleoside triphosphate metabolic process"/>
    <property type="evidence" value="ECO:0007669"/>
    <property type="project" value="TreeGrafter"/>
</dbReference>
<gene>
    <name evidence="2" type="ORF">DL89DRAFT_266632</name>
</gene>
<dbReference type="CDD" id="cd16018">
    <property type="entry name" value="Enpp"/>
    <property type="match status" value="1"/>
</dbReference>
<dbReference type="InterPro" id="IPR002591">
    <property type="entry name" value="Phosphodiest/P_Trfase"/>
</dbReference>
<dbReference type="AlphaFoldDB" id="A0A1Y1WEH2"/>
<keyword evidence="1" id="KW-0472">Membrane</keyword>
<evidence type="ECO:0000313" key="3">
    <source>
        <dbReference type="Proteomes" id="UP000193922"/>
    </source>
</evidence>
<dbReference type="OrthoDB" id="415411at2759"/>
<dbReference type="SUPFAM" id="SSF53649">
    <property type="entry name" value="Alkaline phosphatase-like"/>
    <property type="match status" value="1"/>
</dbReference>
<dbReference type="STRING" id="61395.A0A1Y1WEH2"/>
<dbReference type="Gene3D" id="3.40.720.10">
    <property type="entry name" value="Alkaline Phosphatase, subunit A"/>
    <property type="match status" value="1"/>
</dbReference>
<keyword evidence="1" id="KW-1133">Transmembrane helix</keyword>
<dbReference type="RefSeq" id="XP_040745161.1">
    <property type="nucleotide sequence ID" value="XM_040887151.1"/>
</dbReference>
<proteinExistence type="predicted"/>
<dbReference type="EMBL" id="MCFD01000004">
    <property type="protein sequence ID" value="ORX71646.1"/>
    <property type="molecule type" value="Genomic_DNA"/>
</dbReference>
<dbReference type="GO" id="GO:0047429">
    <property type="term" value="F:nucleoside triphosphate diphosphatase activity"/>
    <property type="evidence" value="ECO:0007669"/>
    <property type="project" value="TreeGrafter"/>
</dbReference>